<dbReference type="PANTHER" id="PTHR11066:SF34">
    <property type="entry name" value="ACYL-COENZYME A THIOESTERASE 8"/>
    <property type="match status" value="1"/>
</dbReference>
<dbReference type="PROSITE" id="PS50042">
    <property type="entry name" value="CNMP_BINDING_3"/>
    <property type="match status" value="1"/>
</dbReference>
<dbReference type="PANTHER" id="PTHR11066">
    <property type="entry name" value="ACYL-COA THIOESTERASE"/>
    <property type="match status" value="1"/>
</dbReference>
<dbReference type="GO" id="GO:0047617">
    <property type="term" value="F:fatty acyl-CoA hydrolase activity"/>
    <property type="evidence" value="ECO:0007669"/>
    <property type="project" value="InterPro"/>
</dbReference>
<dbReference type="Proteomes" id="UP001140949">
    <property type="component" value="Unassembled WGS sequence"/>
</dbReference>
<dbReference type="PROSITE" id="PS00888">
    <property type="entry name" value="CNMP_BINDING_1"/>
    <property type="match status" value="1"/>
</dbReference>
<dbReference type="Gene3D" id="3.10.129.10">
    <property type="entry name" value="Hotdog Thioesterase"/>
    <property type="match status" value="1"/>
</dbReference>
<gene>
    <name evidence="2" type="ORF">M6B38_325105</name>
</gene>
<name>A0AAX6H7S2_IRIPA</name>
<comment type="caution">
    <text evidence="2">The sequence shown here is derived from an EMBL/GenBank/DDBJ whole genome shotgun (WGS) entry which is preliminary data.</text>
</comment>
<dbReference type="Gene3D" id="2.60.120.10">
    <property type="entry name" value="Jelly Rolls"/>
    <property type="match status" value="1"/>
</dbReference>
<reference evidence="2" key="1">
    <citation type="journal article" date="2023" name="GigaByte">
        <title>Genome assembly of the bearded iris, Iris pallida Lam.</title>
        <authorList>
            <person name="Bruccoleri R.E."/>
            <person name="Oakeley E.J."/>
            <person name="Faust A.M.E."/>
            <person name="Altorfer M."/>
            <person name="Dessus-Babus S."/>
            <person name="Burckhardt D."/>
            <person name="Oertli M."/>
            <person name="Naumann U."/>
            <person name="Petersen F."/>
            <person name="Wong J."/>
        </authorList>
    </citation>
    <scope>NUCLEOTIDE SEQUENCE</scope>
    <source>
        <strain evidence="2">GSM-AAB239-AS_SAM_17_03QT</strain>
    </source>
</reference>
<organism evidence="2 3">
    <name type="scientific">Iris pallida</name>
    <name type="common">Sweet iris</name>
    <dbReference type="NCBI Taxonomy" id="29817"/>
    <lineage>
        <taxon>Eukaryota</taxon>
        <taxon>Viridiplantae</taxon>
        <taxon>Streptophyta</taxon>
        <taxon>Embryophyta</taxon>
        <taxon>Tracheophyta</taxon>
        <taxon>Spermatophyta</taxon>
        <taxon>Magnoliopsida</taxon>
        <taxon>Liliopsida</taxon>
        <taxon>Asparagales</taxon>
        <taxon>Iridaceae</taxon>
        <taxon>Iridoideae</taxon>
        <taxon>Irideae</taxon>
        <taxon>Iris</taxon>
    </lineage>
</organism>
<dbReference type="FunFam" id="2.60.120.10:FF:000109">
    <property type="entry name" value="Acyl-CoA thioesterase II"/>
    <property type="match status" value="1"/>
</dbReference>
<dbReference type="InterPro" id="IPR014710">
    <property type="entry name" value="RmlC-like_jellyroll"/>
</dbReference>
<dbReference type="InterPro" id="IPR003703">
    <property type="entry name" value="Acyl_CoA_thio"/>
</dbReference>
<dbReference type="GO" id="GO:0009062">
    <property type="term" value="P:fatty acid catabolic process"/>
    <property type="evidence" value="ECO:0007669"/>
    <property type="project" value="TreeGrafter"/>
</dbReference>
<dbReference type="InterPro" id="IPR018488">
    <property type="entry name" value="cNMP-bd_CS"/>
</dbReference>
<protein>
    <recommendedName>
        <fullName evidence="1">Cyclic nucleotide-binding domain-containing protein</fullName>
    </recommendedName>
</protein>
<dbReference type="AlphaFoldDB" id="A0AAX6H7S2"/>
<proteinExistence type="predicted"/>
<keyword evidence="3" id="KW-1185">Reference proteome</keyword>
<dbReference type="SUPFAM" id="SSF51206">
    <property type="entry name" value="cAMP-binding domain-like"/>
    <property type="match status" value="1"/>
</dbReference>
<reference evidence="2" key="2">
    <citation type="submission" date="2023-04" db="EMBL/GenBank/DDBJ databases">
        <authorList>
            <person name="Bruccoleri R.E."/>
            <person name="Oakeley E.J."/>
            <person name="Faust A.-M."/>
            <person name="Dessus-Babus S."/>
            <person name="Altorfer M."/>
            <person name="Burckhardt D."/>
            <person name="Oertli M."/>
            <person name="Naumann U."/>
            <person name="Petersen F."/>
            <person name="Wong J."/>
        </authorList>
    </citation>
    <scope>NUCLEOTIDE SEQUENCE</scope>
    <source>
        <strain evidence="2">GSM-AAB239-AS_SAM_17_03QT</strain>
        <tissue evidence="2">Leaf</tissue>
    </source>
</reference>
<evidence type="ECO:0000313" key="3">
    <source>
        <dbReference type="Proteomes" id="UP001140949"/>
    </source>
</evidence>
<sequence length="180" mass="19759">MDQEAVSEFLGQVPLLQRLPSSSVRKIAELVEVRNYEPGDYVIHEGQNGEGVYFIWDGQAEVSGPVYAEEGELHLKKYDYFGHGTDDSAPQVNVTALSKLTCIVLQHGNRHLLQPKSIWNADGTPADFSLVEQILHLEPLEADLFRGITLPGAPIFRQVFGGQLIGQACISSSIQDCGLP</sequence>
<dbReference type="InterPro" id="IPR000595">
    <property type="entry name" value="cNMP-bd_dom"/>
</dbReference>
<accession>A0AAX6H7S2</accession>
<evidence type="ECO:0000259" key="1">
    <source>
        <dbReference type="PROSITE" id="PS50042"/>
    </source>
</evidence>
<feature type="domain" description="Cyclic nucleotide-binding" evidence="1">
    <location>
        <begin position="15"/>
        <end position="82"/>
    </location>
</feature>
<dbReference type="Pfam" id="PF00027">
    <property type="entry name" value="cNMP_binding"/>
    <property type="match status" value="1"/>
</dbReference>
<evidence type="ECO:0000313" key="2">
    <source>
        <dbReference type="EMBL" id="KAJ6836728.1"/>
    </source>
</evidence>
<dbReference type="EMBL" id="JANAVB010011800">
    <property type="protein sequence ID" value="KAJ6836728.1"/>
    <property type="molecule type" value="Genomic_DNA"/>
</dbReference>
<dbReference type="InterPro" id="IPR018490">
    <property type="entry name" value="cNMP-bd_dom_sf"/>
</dbReference>
<dbReference type="GO" id="GO:0006637">
    <property type="term" value="P:acyl-CoA metabolic process"/>
    <property type="evidence" value="ECO:0007669"/>
    <property type="project" value="InterPro"/>
</dbReference>
<dbReference type="CDD" id="cd00038">
    <property type="entry name" value="CAP_ED"/>
    <property type="match status" value="1"/>
</dbReference>